<name>A0A246ISF1_9BURK</name>
<dbReference type="SUPFAM" id="SSF56349">
    <property type="entry name" value="DNA breaking-rejoining enzymes"/>
    <property type="match status" value="1"/>
</dbReference>
<evidence type="ECO:0000313" key="3">
    <source>
        <dbReference type="EMBL" id="OWQ83104.1"/>
    </source>
</evidence>
<evidence type="ECO:0000313" key="4">
    <source>
        <dbReference type="Proteomes" id="UP000197468"/>
    </source>
</evidence>
<protein>
    <submittedName>
        <fullName evidence="3">Integrase</fullName>
    </submittedName>
</protein>
<dbReference type="AlphaFoldDB" id="A0A246ISF1"/>
<keyword evidence="4" id="KW-1185">Reference proteome</keyword>
<dbReference type="GO" id="GO:0003677">
    <property type="term" value="F:DNA binding"/>
    <property type="evidence" value="ECO:0007669"/>
    <property type="project" value="InterPro"/>
</dbReference>
<dbReference type="GO" id="GO:0015074">
    <property type="term" value="P:DNA integration"/>
    <property type="evidence" value="ECO:0007669"/>
    <property type="project" value="InterPro"/>
</dbReference>
<dbReference type="GO" id="GO:0006310">
    <property type="term" value="P:DNA recombination"/>
    <property type="evidence" value="ECO:0007669"/>
    <property type="project" value="UniProtKB-KW"/>
</dbReference>
<accession>A0A246ISF1</accession>
<evidence type="ECO:0000256" key="1">
    <source>
        <dbReference type="ARBA" id="ARBA00023172"/>
    </source>
</evidence>
<keyword evidence="1" id="KW-0233">DNA recombination</keyword>
<organism evidence="3 4">
    <name type="scientific">Roseateles aquatilis</name>
    <dbReference type="NCBI Taxonomy" id="431061"/>
    <lineage>
        <taxon>Bacteria</taxon>
        <taxon>Pseudomonadati</taxon>
        <taxon>Pseudomonadota</taxon>
        <taxon>Betaproteobacteria</taxon>
        <taxon>Burkholderiales</taxon>
        <taxon>Sphaerotilaceae</taxon>
        <taxon>Roseateles</taxon>
    </lineage>
</organism>
<gene>
    <name evidence="3" type="ORF">CDN99_27080</name>
</gene>
<dbReference type="OrthoDB" id="8883268at2"/>
<dbReference type="InterPro" id="IPR011010">
    <property type="entry name" value="DNA_brk_join_enz"/>
</dbReference>
<dbReference type="EMBL" id="NIOF01000024">
    <property type="protein sequence ID" value="OWQ83104.1"/>
    <property type="molecule type" value="Genomic_DNA"/>
</dbReference>
<dbReference type="InterPro" id="IPR013762">
    <property type="entry name" value="Integrase-like_cat_sf"/>
</dbReference>
<feature type="region of interest" description="Disordered" evidence="2">
    <location>
        <begin position="304"/>
        <end position="351"/>
    </location>
</feature>
<dbReference type="Proteomes" id="UP000197468">
    <property type="component" value="Unassembled WGS sequence"/>
</dbReference>
<dbReference type="RefSeq" id="WP_088388710.1">
    <property type="nucleotide sequence ID" value="NZ_NIOF01000024.1"/>
</dbReference>
<evidence type="ECO:0000256" key="2">
    <source>
        <dbReference type="SAM" id="MobiDB-lite"/>
    </source>
</evidence>
<sequence>MSKLIQSLKAKMLQSTKLLQQLASDRSRNAGRSPDTEHDYLRLGQSLLRRAKVAQDGLIGVVSDTLRPSTFQKRMSALRFTLQQRQLELLGSIIEPVSDEQAQRHIAAFDEQIARVQALLELRRRGLGGLRALRNSKRRALSGLPPDWRVQLCNRGRAGRYGAALLVAALTGCRPSELERGIKVWQTQDAATQEIEIHFEVAGAKVKREQGQPHRRLTYAAGDTHPLLSMIKALLPGTAETPVVVQVASAMNFSAEVQRLAGCLWPSHPHTVTAYCLRHQWGADAKRNGDADAVSRGLGHLSRKTQRVYGTASQGKPAHRLKPLRIEAERPVKGTAPEVAPTDPDEPESAS</sequence>
<reference evidence="3 4" key="1">
    <citation type="journal article" date="2008" name="Int. J. Syst. Evol. Microbiol.">
        <title>Description of Roseateles aquatilis sp. nov. and Roseateles terrae sp. nov., in the class Betaproteobacteria, and emended description of the genus Roseateles.</title>
        <authorList>
            <person name="Gomila M."/>
            <person name="Bowien B."/>
            <person name="Falsen E."/>
            <person name="Moore E.R."/>
            <person name="Lalucat J."/>
        </authorList>
    </citation>
    <scope>NUCLEOTIDE SEQUENCE [LARGE SCALE GENOMIC DNA]</scope>
    <source>
        <strain evidence="3 4">CCUG 48205</strain>
    </source>
</reference>
<comment type="caution">
    <text evidence="3">The sequence shown here is derived from an EMBL/GenBank/DDBJ whole genome shotgun (WGS) entry which is preliminary data.</text>
</comment>
<dbReference type="Gene3D" id="1.10.443.10">
    <property type="entry name" value="Intergrase catalytic core"/>
    <property type="match status" value="1"/>
</dbReference>
<proteinExistence type="predicted"/>